<dbReference type="AlphaFoldDB" id="A0A3G8ZZ62"/>
<keyword evidence="4" id="KW-0378">Hydrolase</keyword>
<dbReference type="PANTHER" id="PTHR42796:SF7">
    <property type="entry name" value="2-DEHYDRO-3-DEOXY-D-ARABINONATE DEHYDRATASE"/>
    <property type="match status" value="1"/>
</dbReference>
<dbReference type="InterPro" id="IPR011234">
    <property type="entry name" value="Fumarylacetoacetase-like_C"/>
</dbReference>
<organism evidence="4 5">
    <name type="scientific">Nakamurella antarctica</name>
    <dbReference type="NCBI Taxonomy" id="1902245"/>
    <lineage>
        <taxon>Bacteria</taxon>
        <taxon>Bacillati</taxon>
        <taxon>Actinomycetota</taxon>
        <taxon>Actinomycetes</taxon>
        <taxon>Nakamurellales</taxon>
        <taxon>Nakamurellaceae</taxon>
        <taxon>Nakamurella</taxon>
    </lineage>
</organism>
<comment type="similarity">
    <text evidence="1">Belongs to the FAH family.</text>
</comment>
<evidence type="ECO:0000259" key="3">
    <source>
        <dbReference type="Pfam" id="PF01557"/>
    </source>
</evidence>
<name>A0A3G8ZZ62_9ACTN</name>
<dbReference type="EMBL" id="CP034170">
    <property type="protein sequence ID" value="AZI58841.1"/>
    <property type="molecule type" value="Genomic_DNA"/>
</dbReference>
<evidence type="ECO:0000313" key="5">
    <source>
        <dbReference type="Proteomes" id="UP000268084"/>
    </source>
</evidence>
<protein>
    <submittedName>
        <fullName evidence="4">Fumarylacetoacetate hydrolase</fullName>
    </submittedName>
</protein>
<keyword evidence="5" id="KW-1185">Reference proteome</keyword>
<dbReference type="KEGG" id="nak:EH165_12535"/>
<reference evidence="4 5" key="2">
    <citation type="submission" date="2018-12" db="EMBL/GenBank/DDBJ databases">
        <title>Nakamurella antarcticus sp. nov., isolated from Antarctica South Shetland Islands soil.</title>
        <authorList>
            <person name="Peng F."/>
        </authorList>
    </citation>
    <scope>NUCLEOTIDE SEQUENCE [LARGE SCALE GENOMIC DNA]</scope>
    <source>
        <strain evidence="4 5">S14-144</strain>
    </source>
</reference>
<dbReference type="SUPFAM" id="SSF56529">
    <property type="entry name" value="FAH"/>
    <property type="match status" value="1"/>
</dbReference>
<feature type="domain" description="Fumarylacetoacetase-like C-terminal" evidence="3">
    <location>
        <begin position="103"/>
        <end position="280"/>
    </location>
</feature>
<sequence length="309" mass="34172">MLITRYLDRGGKPAVGLHREEGLRPLVGVASIGQLLRMSAADIRSVCTQPAVSPVLEPDFTLLPPIDSLMEVWAAGVTYRRSREARVLESDQSADVYERVYDAERPELFFKSVAWRVTGHGETVSVRQDSAINVPEPELALVLNSRGEIVGYTVCNDVSSRSIEGLNPLYLPQAKVYLGACAVGPAIRPAWEVNDPYRLGIHIRIERAGQTVWEDRANTSGLHRKLGDLAQYLGREDYFPDGVILSTGTSLVPELPFTLEPHDLVRIEIDEVGVLESRVVGGRQHMRWLQESLLDPAVRDCVPEALLGS</sequence>
<dbReference type="OrthoDB" id="9779415at2"/>
<dbReference type="Pfam" id="PF01557">
    <property type="entry name" value="FAA_hydrolase"/>
    <property type="match status" value="1"/>
</dbReference>
<gene>
    <name evidence="4" type="ORF">EH165_12535</name>
</gene>
<dbReference type="PANTHER" id="PTHR42796">
    <property type="entry name" value="FUMARYLACETOACETATE HYDROLASE DOMAIN-CONTAINING PROTEIN 2A-RELATED"/>
    <property type="match status" value="1"/>
</dbReference>
<evidence type="ECO:0000313" key="4">
    <source>
        <dbReference type="EMBL" id="AZI58841.1"/>
    </source>
</evidence>
<keyword evidence="2" id="KW-0479">Metal-binding</keyword>
<proteinExistence type="inferred from homology"/>
<evidence type="ECO:0000256" key="1">
    <source>
        <dbReference type="ARBA" id="ARBA00010211"/>
    </source>
</evidence>
<reference evidence="4 5" key="1">
    <citation type="submission" date="2018-11" db="EMBL/GenBank/DDBJ databases">
        <authorList>
            <person name="Da X."/>
        </authorList>
    </citation>
    <scope>NUCLEOTIDE SEQUENCE [LARGE SCALE GENOMIC DNA]</scope>
    <source>
        <strain evidence="4 5">S14-144</strain>
    </source>
</reference>
<dbReference type="RefSeq" id="WP_124799745.1">
    <property type="nucleotide sequence ID" value="NZ_CP034170.1"/>
</dbReference>
<dbReference type="Proteomes" id="UP000268084">
    <property type="component" value="Chromosome"/>
</dbReference>
<dbReference type="GO" id="GO:0044281">
    <property type="term" value="P:small molecule metabolic process"/>
    <property type="evidence" value="ECO:0007669"/>
    <property type="project" value="UniProtKB-ARBA"/>
</dbReference>
<evidence type="ECO:0000256" key="2">
    <source>
        <dbReference type="ARBA" id="ARBA00022723"/>
    </source>
</evidence>
<dbReference type="GO" id="GO:0046872">
    <property type="term" value="F:metal ion binding"/>
    <property type="evidence" value="ECO:0007669"/>
    <property type="project" value="UniProtKB-KW"/>
</dbReference>
<dbReference type="InterPro" id="IPR051121">
    <property type="entry name" value="FAH"/>
</dbReference>
<dbReference type="Gene3D" id="3.90.850.10">
    <property type="entry name" value="Fumarylacetoacetase-like, C-terminal domain"/>
    <property type="match status" value="1"/>
</dbReference>
<dbReference type="GO" id="GO:0016787">
    <property type="term" value="F:hydrolase activity"/>
    <property type="evidence" value="ECO:0007669"/>
    <property type="project" value="UniProtKB-KW"/>
</dbReference>
<dbReference type="InterPro" id="IPR036663">
    <property type="entry name" value="Fumarylacetoacetase_C_sf"/>
</dbReference>
<accession>A0A3G8ZZ62</accession>